<keyword evidence="3" id="KW-0378">Hydrolase</keyword>
<protein>
    <submittedName>
        <fullName evidence="3">Amidohydrolase family protein</fullName>
    </submittedName>
</protein>
<dbReference type="SUPFAM" id="SSF51556">
    <property type="entry name" value="Metallo-dependent hydrolases"/>
    <property type="match status" value="1"/>
</dbReference>
<organism evidence="3 4">
    <name type="scientific">Acerihabitans arboris</name>
    <dbReference type="NCBI Taxonomy" id="2691583"/>
    <lineage>
        <taxon>Bacteria</taxon>
        <taxon>Pseudomonadati</taxon>
        <taxon>Pseudomonadota</taxon>
        <taxon>Gammaproteobacteria</taxon>
        <taxon>Enterobacterales</taxon>
        <taxon>Pectobacteriaceae</taxon>
        <taxon>Acerihabitans</taxon>
    </lineage>
</organism>
<dbReference type="InterPro" id="IPR052350">
    <property type="entry name" value="Metallo-dep_Lactonases"/>
</dbReference>
<dbReference type="PANTHER" id="PTHR43569:SF2">
    <property type="entry name" value="AMIDOHYDROLASE-RELATED DOMAIN-CONTAINING PROTEIN"/>
    <property type="match status" value="1"/>
</dbReference>
<reference evidence="3 4" key="1">
    <citation type="submission" date="2019-12" db="EMBL/GenBank/DDBJ databases">
        <authorList>
            <person name="Lee S.D."/>
        </authorList>
    </citation>
    <scope>NUCLEOTIDE SEQUENCE [LARGE SCALE GENOMIC DNA]</scope>
    <source>
        <strain evidence="3 4">SAP-6</strain>
    </source>
</reference>
<evidence type="ECO:0000313" key="4">
    <source>
        <dbReference type="Proteomes" id="UP000461443"/>
    </source>
</evidence>
<dbReference type="Proteomes" id="UP000461443">
    <property type="component" value="Unassembled WGS sequence"/>
</dbReference>
<feature type="domain" description="Amidohydrolase-related" evidence="2">
    <location>
        <begin position="4"/>
        <end position="283"/>
    </location>
</feature>
<reference evidence="3 4" key="2">
    <citation type="submission" date="2020-02" db="EMBL/GenBank/DDBJ databases">
        <title>The new genus of Enterobacteriales.</title>
        <authorList>
            <person name="Kim I.S."/>
        </authorList>
    </citation>
    <scope>NUCLEOTIDE SEQUENCE [LARGE SCALE GENOMIC DNA]</scope>
    <source>
        <strain evidence="3 4">SAP-6</strain>
    </source>
</reference>
<accession>A0A845SPS8</accession>
<comment type="caution">
    <text evidence="3">The sequence shown here is derived from an EMBL/GenBank/DDBJ whole genome shotgun (WGS) entry which is preliminary data.</text>
</comment>
<dbReference type="InterPro" id="IPR032466">
    <property type="entry name" value="Metal_Hydrolase"/>
</dbReference>
<comment type="similarity">
    <text evidence="1">Belongs to the metallo-dependent hydrolases superfamily.</text>
</comment>
<dbReference type="Pfam" id="PF04909">
    <property type="entry name" value="Amidohydro_2"/>
    <property type="match status" value="1"/>
</dbReference>
<sequence>MKIVDSHVHLWDPRRFSYPWLAGLPRLNRPQLPERLAAEAPALAAAVVVQADCDTLQALDEAAWIDTLAASTTALPIAGIVAYAPLEQGAAIGGYLRRLGEIRRVVGVRRSVQNEGADILRRPGYRAGMLAAARAGLCVDMCVRPAQLAGLRTLLSEVQAGEPGMRVVIDHLGKPEIAADRLDPWRDDIARLAALTGVYCKLSGLLTEAAWDCWREDQIRPFIEHALATFGPARCMFGGDWPVVELAGGYQPWFHCLSNALATLTDDERRAVWHDSAAAFYRLDIPF</sequence>
<dbReference type="InterPro" id="IPR006680">
    <property type="entry name" value="Amidohydro-rel"/>
</dbReference>
<dbReference type="AlphaFoldDB" id="A0A845SPS8"/>
<dbReference type="Gene3D" id="3.20.20.140">
    <property type="entry name" value="Metal-dependent hydrolases"/>
    <property type="match status" value="1"/>
</dbReference>
<dbReference type="EMBL" id="WUBS01000013">
    <property type="protein sequence ID" value="NDL64601.1"/>
    <property type="molecule type" value="Genomic_DNA"/>
</dbReference>
<gene>
    <name evidence="3" type="ORF">GRH90_17845</name>
</gene>
<evidence type="ECO:0000313" key="3">
    <source>
        <dbReference type="EMBL" id="NDL64601.1"/>
    </source>
</evidence>
<proteinExistence type="inferred from homology"/>
<dbReference type="GO" id="GO:0016787">
    <property type="term" value="F:hydrolase activity"/>
    <property type="evidence" value="ECO:0007669"/>
    <property type="project" value="UniProtKB-KW"/>
</dbReference>
<evidence type="ECO:0000259" key="2">
    <source>
        <dbReference type="Pfam" id="PF04909"/>
    </source>
</evidence>
<dbReference type="PANTHER" id="PTHR43569">
    <property type="entry name" value="AMIDOHYDROLASE"/>
    <property type="match status" value="1"/>
</dbReference>
<name>A0A845SPS8_9GAMM</name>
<evidence type="ECO:0000256" key="1">
    <source>
        <dbReference type="ARBA" id="ARBA00038310"/>
    </source>
</evidence>
<keyword evidence="4" id="KW-1185">Reference proteome</keyword>
<dbReference type="RefSeq" id="WP_162367314.1">
    <property type="nucleotide sequence ID" value="NZ_WUBS01000013.1"/>
</dbReference>